<dbReference type="OrthoDB" id="19988at2759"/>
<dbReference type="AlphaFoldDB" id="A0A9Q1DMG7"/>
<evidence type="ECO:0000313" key="1">
    <source>
        <dbReference type="EMBL" id="KAJ8275216.1"/>
    </source>
</evidence>
<sequence>MKDSPPCPARFDARATGLSHGGYFAGEMETPRRDVGSGAASFFPPPGQEVNARRGKRRVIASLRLSRCCVCASTEKRYDRWRTAPSRVDLNYSEEREKGLMGARAEDSHQRGSAIGAPLIRRGVPRSSAFLVGPRSCRSYLRSRATLQTADEDGNLEMADVESEEVRDGLFAELLLSSSTWEETQHLALLLQAWPPPSPPPPPSGPDTDAAAESPWVRLTRAILSLRGTDGEGGVDLGAEVLGMCRSLQPTGHKLPVECVGQISGLLLAQPGLVLPALKLMAETGDEQLLTRALAQMRGVDKVRSRLF</sequence>
<protein>
    <submittedName>
        <fullName evidence="1">Uncharacterized protein</fullName>
    </submittedName>
</protein>
<evidence type="ECO:0000313" key="2">
    <source>
        <dbReference type="Proteomes" id="UP001152803"/>
    </source>
</evidence>
<keyword evidence="2" id="KW-1185">Reference proteome</keyword>
<reference evidence="1" key="1">
    <citation type="journal article" date="2023" name="Science">
        <title>Genome structures resolve the early diversification of teleost fishes.</title>
        <authorList>
            <person name="Parey E."/>
            <person name="Louis A."/>
            <person name="Montfort J."/>
            <person name="Bouchez O."/>
            <person name="Roques C."/>
            <person name="Iampietro C."/>
            <person name="Lluch J."/>
            <person name="Castinel A."/>
            <person name="Donnadieu C."/>
            <person name="Desvignes T."/>
            <person name="Floi Bucao C."/>
            <person name="Jouanno E."/>
            <person name="Wen M."/>
            <person name="Mejri S."/>
            <person name="Dirks R."/>
            <person name="Jansen H."/>
            <person name="Henkel C."/>
            <person name="Chen W.J."/>
            <person name="Zahm M."/>
            <person name="Cabau C."/>
            <person name="Klopp C."/>
            <person name="Thompson A.W."/>
            <person name="Robinson-Rechavi M."/>
            <person name="Braasch I."/>
            <person name="Lecointre G."/>
            <person name="Bobe J."/>
            <person name="Postlethwait J.H."/>
            <person name="Berthelot C."/>
            <person name="Roest Crollius H."/>
            <person name="Guiguen Y."/>
        </authorList>
    </citation>
    <scope>NUCLEOTIDE SEQUENCE</scope>
    <source>
        <strain evidence="1">Concon-B</strain>
    </source>
</reference>
<proteinExistence type="predicted"/>
<name>A0A9Q1DMG7_CONCO</name>
<gene>
    <name evidence="1" type="ORF">COCON_G00098410</name>
</gene>
<comment type="caution">
    <text evidence="1">The sequence shown here is derived from an EMBL/GenBank/DDBJ whole genome shotgun (WGS) entry which is preliminary data.</text>
</comment>
<dbReference type="Proteomes" id="UP001152803">
    <property type="component" value="Unassembled WGS sequence"/>
</dbReference>
<organism evidence="1 2">
    <name type="scientific">Conger conger</name>
    <name type="common">Conger eel</name>
    <name type="synonym">Muraena conger</name>
    <dbReference type="NCBI Taxonomy" id="82655"/>
    <lineage>
        <taxon>Eukaryota</taxon>
        <taxon>Metazoa</taxon>
        <taxon>Chordata</taxon>
        <taxon>Craniata</taxon>
        <taxon>Vertebrata</taxon>
        <taxon>Euteleostomi</taxon>
        <taxon>Actinopterygii</taxon>
        <taxon>Neopterygii</taxon>
        <taxon>Teleostei</taxon>
        <taxon>Anguilliformes</taxon>
        <taxon>Congridae</taxon>
        <taxon>Conger</taxon>
    </lineage>
</organism>
<dbReference type="EMBL" id="JAFJMO010000006">
    <property type="protein sequence ID" value="KAJ8275216.1"/>
    <property type="molecule type" value="Genomic_DNA"/>
</dbReference>
<accession>A0A9Q1DMG7</accession>